<dbReference type="InterPro" id="IPR000070">
    <property type="entry name" value="Pectinesterase_cat"/>
</dbReference>
<dbReference type="eggNOG" id="ENOG502QQVX">
    <property type="taxonomic scope" value="Eukaryota"/>
</dbReference>
<comment type="similarity">
    <text evidence="4">In the C-terminal section; belongs to the pectinesterase family.</text>
</comment>
<reference evidence="13" key="3">
    <citation type="submission" date="2015-04" db="UniProtKB">
        <authorList>
            <consortium name="EnsemblPlants"/>
        </authorList>
    </citation>
    <scope>IDENTIFICATION</scope>
    <source>
        <strain evidence="13">cv. Jemalong A17</strain>
    </source>
</reference>
<keyword evidence="14" id="KW-1185">Reference proteome</keyword>
<evidence type="ECO:0000313" key="13">
    <source>
        <dbReference type="EnsemblPlants" id="AES82274"/>
    </source>
</evidence>
<dbReference type="EMBL" id="PSQE01000007">
    <property type="protein sequence ID" value="RHN49085.1"/>
    <property type="molecule type" value="Genomic_DNA"/>
</dbReference>
<evidence type="ECO:0000313" key="14">
    <source>
        <dbReference type="Proteomes" id="UP000002051"/>
    </source>
</evidence>
<dbReference type="KEGG" id="mtr:11425912"/>
<organism evidence="11 14">
    <name type="scientific">Medicago truncatula</name>
    <name type="common">Barrel medic</name>
    <name type="synonym">Medicago tribuloides</name>
    <dbReference type="NCBI Taxonomy" id="3880"/>
    <lineage>
        <taxon>Eukaryota</taxon>
        <taxon>Viridiplantae</taxon>
        <taxon>Streptophyta</taxon>
        <taxon>Embryophyta</taxon>
        <taxon>Tracheophyta</taxon>
        <taxon>Spermatophyta</taxon>
        <taxon>Magnoliopsida</taxon>
        <taxon>eudicotyledons</taxon>
        <taxon>Gunneridae</taxon>
        <taxon>Pentapetalae</taxon>
        <taxon>rosids</taxon>
        <taxon>fabids</taxon>
        <taxon>Fabales</taxon>
        <taxon>Fabaceae</taxon>
        <taxon>Papilionoideae</taxon>
        <taxon>50 kb inversion clade</taxon>
        <taxon>NPAAA clade</taxon>
        <taxon>Hologalegina</taxon>
        <taxon>IRL clade</taxon>
        <taxon>Trifolieae</taxon>
        <taxon>Medicago</taxon>
    </lineage>
</organism>
<evidence type="ECO:0000256" key="4">
    <source>
        <dbReference type="ARBA" id="ARBA00007786"/>
    </source>
</evidence>
<feature type="domain" description="Pectinesterase inhibitor" evidence="10">
    <location>
        <begin position="34"/>
        <end position="195"/>
    </location>
</feature>
<dbReference type="GO" id="GO:0045490">
    <property type="term" value="P:pectin catabolic process"/>
    <property type="evidence" value="ECO:0007669"/>
    <property type="project" value="UniProtKB-UniRule"/>
</dbReference>
<feature type="signal peptide" evidence="9">
    <location>
        <begin position="1"/>
        <end position="26"/>
    </location>
</feature>
<evidence type="ECO:0000259" key="10">
    <source>
        <dbReference type="SMART" id="SM00856"/>
    </source>
</evidence>
<comment type="similarity">
    <text evidence="3">In the N-terminal section; belongs to the PMEI family.</text>
</comment>
<dbReference type="InterPro" id="IPR033131">
    <property type="entry name" value="Pectinesterase_Asp_AS"/>
</dbReference>
<evidence type="ECO:0000256" key="7">
    <source>
        <dbReference type="ARBA" id="ARBA00023085"/>
    </source>
</evidence>
<dbReference type="SMART" id="SM00856">
    <property type="entry name" value="PMEI"/>
    <property type="match status" value="1"/>
</dbReference>
<evidence type="ECO:0000256" key="6">
    <source>
        <dbReference type="ARBA" id="ARBA00022801"/>
    </source>
</evidence>
<dbReference type="Pfam" id="PF04043">
    <property type="entry name" value="PMEI"/>
    <property type="match status" value="1"/>
</dbReference>
<dbReference type="SUPFAM" id="SSF101148">
    <property type="entry name" value="Plant invertase/pectin methylesterase inhibitor"/>
    <property type="match status" value="1"/>
</dbReference>
<dbReference type="OMA" id="MESTIGK"/>
<dbReference type="Gramene" id="rna43874">
    <property type="protein sequence ID" value="RHN49085.1"/>
    <property type="gene ID" value="gene43874"/>
</dbReference>
<gene>
    <name evidence="13" type="primary">11425912</name>
    <name evidence="11" type="ordered locus">MTR_7g110560</name>
    <name evidence="12" type="ORF">MtrunA17_Chr7g0270691</name>
</gene>
<dbReference type="GO" id="GO:0042545">
    <property type="term" value="P:cell wall modification"/>
    <property type="evidence" value="ECO:0007669"/>
    <property type="project" value="UniProtKB-UniRule"/>
</dbReference>
<evidence type="ECO:0000256" key="3">
    <source>
        <dbReference type="ARBA" id="ARBA00006027"/>
    </source>
</evidence>
<dbReference type="GO" id="GO:0046910">
    <property type="term" value="F:pectinesterase inhibitor activity"/>
    <property type="evidence" value="ECO:0000318"/>
    <property type="project" value="GO_Central"/>
</dbReference>
<evidence type="ECO:0000256" key="9">
    <source>
        <dbReference type="RuleBase" id="RU000589"/>
    </source>
</evidence>
<dbReference type="STRING" id="3880.G7KUL2"/>
<dbReference type="UniPathway" id="UPA00545">
    <property type="reaction ID" value="UER00823"/>
</dbReference>
<dbReference type="PROSITE" id="PS00503">
    <property type="entry name" value="PECTINESTERASE_2"/>
    <property type="match status" value="1"/>
</dbReference>
<dbReference type="Pfam" id="PF01095">
    <property type="entry name" value="Pectinesterase"/>
    <property type="match status" value="1"/>
</dbReference>
<keyword evidence="5" id="KW-0964">Secreted</keyword>
<reference evidence="15" key="4">
    <citation type="journal article" date="2018" name="Nat. Plants">
        <title>Whole-genome landscape of Medicago truncatula symbiotic genes.</title>
        <authorList>
            <person name="Pecrix Y."/>
            <person name="Staton S.E."/>
            <person name="Sallet E."/>
            <person name="Lelandais-Briere C."/>
            <person name="Moreau S."/>
            <person name="Carrere S."/>
            <person name="Blein T."/>
            <person name="Jardinaud M.F."/>
            <person name="Latrasse D."/>
            <person name="Zouine M."/>
            <person name="Zahm M."/>
            <person name="Kreplak J."/>
            <person name="Mayjonade B."/>
            <person name="Satge C."/>
            <person name="Perez M."/>
            <person name="Cauet S."/>
            <person name="Marande W."/>
            <person name="Chantry-Darmon C."/>
            <person name="Lopez-Roques C."/>
            <person name="Bouchez O."/>
            <person name="Berard A."/>
            <person name="Debelle F."/>
            <person name="Munos S."/>
            <person name="Bendahmane A."/>
            <person name="Berges H."/>
            <person name="Niebel A."/>
            <person name="Buitink J."/>
            <person name="Frugier F."/>
            <person name="Benhamed M."/>
            <person name="Crespi M."/>
            <person name="Gouzy J."/>
            <person name="Gamas P."/>
        </authorList>
    </citation>
    <scope>NUCLEOTIDE SEQUENCE [LARGE SCALE GENOMIC DNA]</scope>
    <source>
        <strain evidence="15">cv. Jemalong A17</strain>
    </source>
</reference>
<evidence type="ECO:0000256" key="1">
    <source>
        <dbReference type="ARBA" id="ARBA00004191"/>
    </source>
</evidence>
<feature type="chain" id="PRO_5014485704" description="Pectinesterase" evidence="9">
    <location>
        <begin position="27"/>
        <end position="554"/>
    </location>
</feature>
<evidence type="ECO:0000256" key="5">
    <source>
        <dbReference type="ARBA" id="ARBA00022512"/>
    </source>
</evidence>
<dbReference type="GO" id="GO:0030599">
    <property type="term" value="F:pectinesterase activity"/>
    <property type="evidence" value="ECO:0000318"/>
    <property type="project" value="GO_Central"/>
</dbReference>
<comment type="pathway">
    <text evidence="2 9">Glycan metabolism; pectin degradation; 2-dehydro-3-deoxy-D-gluconate from pectin: step 1/5.</text>
</comment>
<dbReference type="FunFam" id="2.160.20.10:FF:000001">
    <property type="entry name" value="Pectinesterase"/>
    <property type="match status" value="1"/>
</dbReference>
<dbReference type="EnsemblPlants" id="AES82274">
    <property type="protein sequence ID" value="AES82274"/>
    <property type="gene ID" value="MTR_7g110560"/>
</dbReference>
<dbReference type="AlphaFoldDB" id="G7KUL2"/>
<evidence type="ECO:0000256" key="8">
    <source>
        <dbReference type="PROSITE-ProRule" id="PRU10040"/>
    </source>
</evidence>
<sequence>MKTKTLLVSSFFLILIINITFGIVHSDNFNEFRIPNKVVKSLCKDTDDHKLCHDVLYPVKTSNPIDYIDVVVKNLMESVENAFNDMSNKLSSMENNESNNLGIKMALEDCKDMLQFAINELKASKVIITESSSIRSIHNRSVELKNLFGAVIAYQQSCLDGFSDTKSDNNKAMLHLQTDNYLDNVGKLTGLALDVVSEISHSTNVKSLVDNEGYPTWFSVDDRKLMAMGPIGATDNDVLVTVAKDGSGQYKTIVDAINAYPNNHQGRYIIYTKSGVYDEYIFVDKDKPNVFMFGDGPTKTIITGSKSFLQGIKTMRTATFSTVAEGFVARGIAFENTAGPRGHQAVAVRVQGDRSAFYDCIFRGYQDTLYVHAHRQYYRNCEISGTVDFIFGYSSTLIQDSKIILRMPYPHQNNTIVADGTEQKNMPTGIVVQNCVILAEAELLRNKLKVKSYLARPWKEYSRAVFIENVIGDVIQPEGYIPWTGEYPNIENSYMAEFGNSGEGAGVERRVDWAKGLISKEEAFQFTAAQFIQANTWLPITGIPFYNGFIREIN</sequence>
<dbReference type="InterPro" id="IPR035513">
    <property type="entry name" value="Invertase/methylesterase_inhib"/>
</dbReference>
<comment type="catalytic activity">
    <reaction evidence="9">
        <text>[(1-&gt;4)-alpha-D-galacturonosyl methyl ester](n) + n H2O = [(1-&gt;4)-alpha-D-galacturonosyl](n) + n methanol + n H(+)</text>
        <dbReference type="Rhea" id="RHEA:22380"/>
        <dbReference type="Rhea" id="RHEA-COMP:14570"/>
        <dbReference type="Rhea" id="RHEA-COMP:14573"/>
        <dbReference type="ChEBI" id="CHEBI:15377"/>
        <dbReference type="ChEBI" id="CHEBI:15378"/>
        <dbReference type="ChEBI" id="CHEBI:17790"/>
        <dbReference type="ChEBI" id="CHEBI:140522"/>
        <dbReference type="ChEBI" id="CHEBI:140523"/>
        <dbReference type="EC" id="3.1.1.11"/>
    </reaction>
</comment>
<keyword evidence="7 9" id="KW-0063">Aspartyl esterase</keyword>
<dbReference type="InterPro" id="IPR006501">
    <property type="entry name" value="Pectinesterase_inhib_dom"/>
</dbReference>
<keyword evidence="5" id="KW-0134">Cell wall</keyword>
<evidence type="ECO:0000313" key="15">
    <source>
        <dbReference type="Proteomes" id="UP000265566"/>
    </source>
</evidence>
<accession>G7KUL2</accession>
<dbReference type="HOGENOM" id="CLU_012243_9_1_1"/>
<dbReference type="Gene3D" id="1.20.140.40">
    <property type="entry name" value="Invertase/pectin methylesterase inhibitor family protein"/>
    <property type="match status" value="1"/>
</dbReference>
<dbReference type="NCBIfam" id="TIGR01614">
    <property type="entry name" value="PME_inhib"/>
    <property type="match status" value="1"/>
</dbReference>
<dbReference type="Proteomes" id="UP000265566">
    <property type="component" value="Chromosome 7"/>
</dbReference>
<protein>
    <recommendedName>
        <fullName evidence="9">Pectinesterase</fullName>
        <ecNumber evidence="9">3.1.1.11</ecNumber>
    </recommendedName>
</protein>
<keyword evidence="9" id="KW-0732">Signal</keyword>
<dbReference type="InterPro" id="IPR011050">
    <property type="entry name" value="Pectin_lyase_fold/virulence"/>
</dbReference>
<comment type="subcellular location">
    <subcellularLocation>
        <location evidence="1">Secreted</location>
        <location evidence="1">Cell wall</location>
    </subcellularLocation>
</comment>
<dbReference type="OrthoDB" id="2019149at2759"/>
<evidence type="ECO:0000313" key="11">
    <source>
        <dbReference type="EMBL" id="AES82274.1"/>
    </source>
</evidence>
<dbReference type="InterPro" id="IPR012334">
    <property type="entry name" value="Pectin_lyas_fold"/>
</dbReference>
<evidence type="ECO:0000313" key="12">
    <source>
        <dbReference type="EMBL" id="RHN49085.1"/>
    </source>
</evidence>
<reference evidence="11 14" key="2">
    <citation type="journal article" date="2014" name="BMC Genomics">
        <title>An improved genome release (version Mt4.0) for the model legume Medicago truncatula.</title>
        <authorList>
            <person name="Tang H."/>
            <person name="Krishnakumar V."/>
            <person name="Bidwell S."/>
            <person name="Rosen B."/>
            <person name="Chan A."/>
            <person name="Zhou S."/>
            <person name="Gentzbittel L."/>
            <person name="Childs K.L."/>
            <person name="Yandell M."/>
            <person name="Gundlach H."/>
            <person name="Mayer K.F."/>
            <person name="Schwartz D.C."/>
            <person name="Town C.D."/>
        </authorList>
    </citation>
    <scope>GENOME REANNOTATION</scope>
    <source>
        <strain evidence="13 14">cv. Jemalong A17</strain>
    </source>
</reference>
<reference evidence="12" key="5">
    <citation type="journal article" date="2018" name="Nat. Plants">
        <title>Whole-genome landscape of Medicago truncatula symbiotic genes.</title>
        <authorList>
            <person name="Pecrix Y."/>
            <person name="Gamas P."/>
            <person name="Carrere S."/>
        </authorList>
    </citation>
    <scope>NUCLEOTIDE SEQUENCE</scope>
    <source>
        <tissue evidence="12">Leaves</tissue>
    </source>
</reference>
<feature type="active site" evidence="8">
    <location>
        <position position="388"/>
    </location>
</feature>
<keyword evidence="6 9" id="KW-0378">Hydrolase</keyword>
<dbReference type="PANTHER" id="PTHR31707">
    <property type="entry name" value="PECTINESTERASE"/>
    <property type="match status" value="1"/>
</dbReference>
<evidence type="ECO:0000256" key="2">
    <source>
        <dbReference type="ARBA" id="ARBA00005184"/>
    </source>
</evidence>
<dbReference type="SUPFAM" id="SSF51126">
    <property type="entry name" value="Pectin lyase-like"/>
    <property type="match status" value="1"/>
</dbReference>
<proteinExistence type="inferred from homology"/>
<dbReference type="EMBL" id="CM001223">
    <property type="protein sequence ID" value="AES82274.1"/>
    <property type="molecule type" value="Genomic_DNA"/>
</dbReference>
<reference evidence="11 14" key="1">
    <citation type="journal article" date="2011" name="Nature">
        <title>The Medicago genome provides insight into the evolution of rhizobial symbioses.</title>
        <authorList>
            <person name="Young N.D."/>
            <person name="Debelle F."/>
            <person name="Oldroyd G.E."/>
            <person name="Geurts R."/>
            <person name="Cannon S.B."/>
            <person name="Udvardi M.K."/>
            <person name="Benedito V.A."/>
            <person name="Mayer K.F."/>
            <person name="Gouzy J."/>
            <person name="Schoof H."/>
            <person name="Van de Peer Y."/>
            <person name="Proost S."/>
            <person name="Cook D.R."/>
            <person name="Meyers B.C."/>
            <person name="Spannagl M."/>
            <person name="Cheung F."/>
            <person name="De Mita S."/>
            <person name="Krishnakumar V."/>
            <person name="Gundlach H."/>
            <person name="Zhou S."/>
            <person name="Mudge J."/>
            <person name="Bharti A.K."/>
            <person name="Murray J.D."/>
            <person name="Naoumkina M.A."/>
            <person name="Rosen B."/>
            <person name="Silverstein K.A."/>
            <person name="Tang H."/>
            <person name="Rombauts S."/>
            <person name="Zhao P.X."/>
            <person name="Zhou P."/>
            <person name="Barbe V."/>
            <person name="Bardou P."/>
            <person name="Bechner M."/>
            <person name="Bellec A."/>
            <person name="Berger A."/>
            <person name="Berges H."/>
            <person name="Bidwell S."/>
            <person name="Bisseling T."/>
            <person name="Choisne N."/>
            <person name="Couloux A."/>
            <person name="Denny R."/>
            <person name="Deshpande S."/>
            <person name="Dai X."/>
            <person name="Doyle J.J."/>
            <person name="Dudez A.M."/>
            <person name="Farmer A.D."/>
            <person name="Fouteau S."/>
            <person name="Franken C."/>
            <person name="Gibelin C."/>
            <person name="Gish J."/>
            <person name="Goldstein S."/>
            <person name="Gonzalez A.J."/>
            <person name="Green P.J."/>
            <person name="Hallab A."/>
            <person name="Hartog M."/>
            <person name="Hua A."/>
            <person name="Humphray S.J."/>
            <person name="Jeong D.H."/>
            <person name="Jing Y."/>
            <person name="Jocker A."/>
            <person name="Kenton S.M."/>
            <person name="Kim D.J."/>
            <person name="Klee K."/>
            <person name="Lai H."/>
            <person name="Lang C."/>
            <person name="Lin S."/>
            <person name="Macmil S.L."/>
            <person name="Magdelenat G."/>
            <person name="Matthews L."/>
            <person name="McCorrison J."/>
            <person name="Monaghan E.L."/>
            <person name="Mun J.H."/>
            <person name="Najar F.Z."/>
            <person name="Nicholson C."/>
            <person name="Noirot C."/>
            <person name="O'Bleness M."/>
            <person name="Paule C.R."/>
            <person name="Poulain J."/>
            <person name="Prion F."/>
            <person name="Qin B."/>
            <person name="Qu C."/>
            <person name="Retzel E.F."/>
            <person name="Riddle C."/>
            <person name="Sallet E."/>
            <person name="Samain S."/>
            <person name="Samson N."/>
            <person name="Sanders I."/>
            <person name="Saurat O."/>
            <person name="Scarpelli C."/>
            <person name="Schiex T."/>
            <person name="Segurens B."/>
            <person name="Severin A.J."/>
            <person name="Sherrier D.J."/>
            <person name="Shi R."/>
            <person name="Sims S."/>
            <person name="Singer S.R."/>
            <person name="Sinharoy S."/>
            <person name="Sterck L."/>
            <person name="Viollet A."/>
            <person name="Wang B.B."/>
            <person name="Wang K."/>
            <person name="Wang M."/>
            <person name="Wang X."/>
            <person name="Warfsmann J."/>
            <person name="Weissenbach J."/>
            <person name="White D.D."/>
            <person name="White J.D."/>
            <person name="Wiley G.B."/>
            <person name="Wincker P."/>
            <person name="Xing Y."/>
            <person name="Yang L."/>
            <person name="Yao Z."/>
            <person name="Ying F."/>
            <person name="Zhai J."/>
            <person name="Zhou L."/>
            <person name="Zuber A."/>
            <person name="Denarie J."/>
            <person name="Dixon R.A."/>
            <person name="May G.D."/>
            <person name="Schwartz D.C."/>
            <person name="Rogers J."/>
            <person name="Quetier F."/>
            <person name="Town C.D."/>
            <person name="Roe B.A."/>
        </authorList>
    </citation>
    <scope>NUCLEOTIDE SEQUENCE [LARGE SCALE GENOMIC DNA]</scope>
    <source>
        <strain evidence="11">A17</strain>
        <strain evidence="13 14">cv. Jemalong A17</strain>
    </source>
</reference>
<dbReference type="EC" id="3.1.1.11" evidence="9"/>
<dbReference type="PaxDb" id="3880-AES82274"/>
<dbReference type="CDD" id="cd15798">
    <property type="entry name" value="PMEI-like_3"/>
    <property type="match status" value="1"/>
</dbReference>
<name>G7KUL2_MEDTR</name>
<dbReference type="Proteomes" id="UP000002051">
    <property type="component" value="Unassembled WGS sequence"/>
</dbReference>
<dbReference type="Gene3D" id="2.160.20.10">
    <property type="entry name" value="Single-stranded right-handed beta-helix, Pectin lyase-like"/>
    <property type="match status" value="1"/>
</dbReference>